<keyword evidence="5 6" id="KW-0472">Membrane</keyword>
<feature type="transmembrane region" description="Helical" evidence="6">
    <location>
        <begin position="806"/>
        <end position="825"/>
    </location>
</feature>
<dbReference type="Proteomes" id="UP000198510">
    <property type="component" value="Unassembled WGS sequence"/>
</dbReference>
<dbReference type="STRING" id="1075417.SAMN05421823_11528"/>
<keyword evidence="10" id="KW-1185">Reference proteome</keyword>
<evidence type="ECO:0000313" key="10">
    <source>
        <dbReference type="Proteomes" id="UP000198510"/>
    </source>
</evidence>
<dbReference type="InterPro" id="IPR050250">
    <property type="entry name" value="Macrolide_Exporter_MacB"/>
</dbReference>
<dbReference type="PANTHER" id="PTHR30572">
    <property type="entry name" value="MEMBRANE COMPONENT OF TRANSPORTER-RELATED"/>
    <property type="match status" value="1"/>
</dbReference>
<dbReference type="AlphaFoldDB" id="A0A1G9TZ76"/>
<feature type="transmembrane region" description="Helical" evidence="6">
    <location>
        <begin position="840"/>
        <end position="863"/>
    </location>
</feature>
<feature type="domain" description="ABC3 transporter permease C-terminal" evidence="7">
    <location>
        <begin position="358"/>
        <end position="468"/>
    </location>
</feature>
<dbReference type="Pfam" id="PF12704">
    <property type="entry name" value="MacB_PCD"/>
    <property type="match status" value="1"/>
</dbReference>
<evidence type="ECO:0000259" key="7">
    <source>
        <dbReference type="Pfam" id="PF02687"/>
    </source>
</evidence>
<dbReference type="InterPro" id="IPR025857">
    <property type="entry name" value="MacB_PCD"/>
</dbReference>
<gene>
    <name evidence="9" type="ORF">SAMN05421823_11528</name>
</gene>
<proteinExistence type="predicted"/>
<comment type="subcellular location">
    <subcellularLocation>
        <location evidence="1">Cell membrane</location>
        <topology evidence="1">Multi-pass membrane protein</topology>
    </subcellularLocation>
</comment>
<dbReference type="NCBIfam" id="NF038404">
    <property type="entry name" value="perm_prefix_2"/>
    <property type="match status" value="1"/>
</dbReference>
<feature type="transmembrane region" description="Helical" evidence="6">
    <location>
        <begin position="754"/>
        <end position="779"/>
    </location>
</feature>
<sequence>MIKRAADRFFRWFCHPDFYADIQGDLEELYQRNRARRSARYASWKLCWQVVMLFRPSLIRPFSPFAFLHPLMLRNYLTIGSRHLLRHKLFTSINVAGLALGLAAFLLMQEYVRFEKSYDRFFAQADQLYRLSTIQVVNGSVGVKDAMSYYPAGRVLVEELPEVLMATTSLKFDESGPMVFRKGDQLRYEKGVVSADSNFLYLLNYRVLKGSRETMLSEPNTLVLTERKAHEYFGEESALGQVLEVNHQSFTVTGVIEDVPDNTHYKFEILMSDKSLQDRADYNSWNSFNYYTFVRLAPHTDLAALDPKLERLVKKYRGAETSTRFALSPVQSLHLHSGYTFEPELPGSAKAVSFVQLIAVFMLIIAWVNYINLSTARAVERAKEVGLRKVIGAYPSQLMGQFLFEALLVNLLASLLALLLAELALPFFNQLVGKTLVPHLWNHPPFLRSLLVFFLIGSLVSGFYPALVLSALKPTTVLKGKFRHSRRGIWLRKSLVVVQFASSMVLIAGTFIVYRQVQYMQGRDLGIDTDYVVGLTLPDAQNPEEEQALASKIEAFKEDLRKHAAIEVVGGTSNLPGGDATDINSTSSSVRIVGKTDRLEGTYYMQYNDDHFLDAVGMQLLMGRDFELSRASDSSAVLVNEAFLRRINVADPLQALEEYLQFGTNENNEKHQIVGIVRDFNRTTLKSAVEPTIYFYYPRLSKCVVKLQPEHYREGLGYLETTWTQFFPNTPLDYTFLDERFAALYEQDRRFVEVFGSFSGLAIFIAMLGLFGLASFMAVQRTKEVGVRKVLGATIPYIIGSFYKDFLVLLSVAAVVGIPAVYWGMSSWLENYAFRIDFPWLLTIVALGVVAVFALATVGYQIYKVAVLNPAKTLKYE</sequence>
<evidence type="ECO:0000256" key="5">
    <source>
        <dbReference type="ARBA" id="ARBA00023136"/>
    </source>
</evidence>
<keyword evidence="3 6" id="KW-0812">Transmembrane</keyword>
<reference evidence="9 10" key="1">
    <citation type="submission" date="2016-10" db="EMBL/GenBank/DDBJ databases">
        <authorList>
            <person name="de Groot N.N."/>
        </authorList>
    </citation>
    <scope>NUCLEOTIDE SEQUENCE [LARGE SCALE GENOMIC DNA]</scope>
    <source>
        <strain evidence="9 10">DSM 25186</strain>
    </source>
</reference>
<evidence type="ECO:0000256" key="2">
    <source>
        <dbReference type="ARBA" id="ARBA00022475"/>
    </source>
</evidence>
<feature type="transmembrane region" description="Helical" evidence="6">
    <location>
        <begin position="407"/>
        <end position="429"/>
    </location>
</feature>
<dbReference type="PANTHER" id="PTHR30572:SF18">
    <property type="entry name" value="ABC-TYPE MACROLIDE FAMILY EXPORT SYSTEM PERMEASE COMPONENT 2"/>
    <property type="match status" value="1"/>
</dbReference>
<dbReference type="InterPro" id="IPR003838">
    <property type="entry name" value="ABC3_permease_C"/>
</dbReference>
<evidence type="ECO:0000256" key="6">
    <source>
        <dbReference type="SAM" id="Phobius"/>
    </source>
</evidence>
<dbReference type="RefSeq" id="WP_089688051.1">
    <property type="nucleotide sequence ID" value="NZ_FNFO01000015.1"/>
</dbReference>
<evidence type="ECO:0000313" key="9">
    <source>
        <dbReference type="EMBL" id="SDM52565.1"/>
    </source>
</evidence>
<protein>
    <submittedName>
        <fullName evidence="9">Putative ABC transport system permease protein</fullName>
    </submittedName>
</protein>
<dbReference type="EMBL" id="FNFO01000015">
    <property type="protein sequence ID" value="SDM52565.1"/>
    <property type="molecule type" value="Genomic_DNA"/>
</dbReference>
<dbReference type="Pfam" id="PF02687">
    <property type="entry name" value="FtsX"/>
    <property type="match status" value="2"/>
</dbReference>
<dbReference type="InterPro" id="IPR047699">
    <property type="entry name" value="Permease_put_prefix"/>
</dbReference>
<keyword evidence="4 6" id="KW-1133">Transmembrane helix</keyword>
<feature type="transmembrane region" description="Helical" evidence="6">
    <location>
        <begin position="89"/>
        <end position="108"/>
    </location>
</feature>
<evidence type="ECO:0000256" key="3">
    <source>
        <dbReference type="ARBA" id="ARBA00022692"/>
    </source>
</evidence>
<feature type="domain" description="ABC3 transporter permease C-terminal" evidence="7">
    <location>
        <begin position="757"/>
        <end position="870"/>
    </location>
</feature>
<feature type="transmembrane region" description="Helical" evidence="6">
    <location>
        <begin position="354"/>
        <end position="373"/>
    </location>
</feature>
<accession>A0A1G9TZ76</accession>
<feature type="domain" description="MacB-like periplasmic core" evidence="8">
    <location>
        <begin position="91"/>
        <end position="311"/>
    </location>
</feature>
<evidence type="ECO:0000259" key="8">
    <source>
        <dbReference type="Pfam" id="PF12704"/>
    </source>
</evidence>
<evidence type="ECO:0000256" key="1">
    <source>
        <dbReference type="ARBA" id="ARBA00004651"/>
    </source>
</evidence>
<keyword evidence="2" id="KW-1003">Cell membrane</keyword>
<dbReference type="GO" id="GO:0005886">
    <property type="term" value="C:plasma membrane"/>
    <property type="evidence" value="ECO:0007669"/>
    <property type="project" value="UniProtKB-SubCell"/>
</dbReference>
<organism evidence="9 10">
    <name type="scientific">Catalinimonas alkaloidigena</name>
    <dbReference type="NCBI Taxonomy" id="1075417"/>
    <lineage>
        <taxon>Bacteria</taxon>
        <taxon>Pseudomonadati</taxon>
        <taxon>Bacteroidota</taxon>
        <taxon>Cytophagia</taxon>
        <taxon>Cytophagales</taxon>
        <taxon>Catalimonadaceae</taxon>
        <taxon>Catalinimonas</taxon>
    </lineage>
</organism>
<evidence type="ECO:0000256" key="4">
    <source>
        <dbReference type="ARBA" id="ARBA00022989"/>
    </source>
</evidence>
<name>A0A1G9TZ76_9BACT</name>
<feature type="transmembrane region" description="Helical" evidence="6">
    <location>
        <begin position="493"/>
        <end position="514"/>
    </location>
</feature>
<feature type="transmembrane region" description="Helical" evidence="6">
    <location>
        <begin position="449"/>
        <end position="472"/>
    </location>
</feature>
<dbReference type="GO" id="GO:0022857">
    <property type="term" value="F:transmembrane transporter activity"/>
    <property type="evidence" value="ECO:0007669"/>
    <property type="project" value="TreeGrafter"/>
</dbReference>
<dbReference type="OrthoDB" id="8740261at2"/>